<reference evidence="1 2" key="1">
    <citation type="submission" date="2020-12" db="EMBL/GenBank/DDBJ databases">
        <title>Revised draft genomes of Rhodomicrobium vannielii ATCC 17100 and Rhodomicrobium udaipurense JA643.</title>
        <authorList>
            <person name="Conners E.M."/>
            <person name="Davenport E.J."/>
            <person name="Bose A."/>
        </authorList>
    </citation>
    <scope>NUCLEOTIDE SEQUENCE [LARGE SCALE GENOMIC DNA]</scope>
    <source>
        <strain evidence="1 2">JA643</strain>
    </source>
</reference>
<dbReference type="RefSeq" id="WP_155955000.1">
    <property type="nucleotide sequence ID" value="NZ_JAEMUK010000008.1"/>
</dbReference>
<organism evidence="1 2">
    <name type="scientific">Rhodomicrobium udaipurense</name>
    <dbReference type="NCBI Taxonomy" id="1202716"/>
    <lineage>
        <taxon>Bacteria</taxon>
        <taxon>Pseudomonadati</taxon>
        <taxon>Pseudomonadota</taxon>
        <taxon>Alphaproteobacteria</taxon>
        <taxon>Hyphomicrobiales</taxon>
        <taxon>Hyphomicrobiaceae</taxon>
        <taxon>Rhodomicrobium</taxon>
    </lineage>
</organism>
<gene>
    <name evidence="1" type="ORF">JDN41_04115</name>
</gene>
<keyword evidence="2" id="KW-1185">Reference proteome</keyword>
<comment type="caution">
    <text evidence="1">The sequence shown here is derived from an EMBL/GenBank/DDBJ whole genome shotgun (WGS) entry which is preliminary data.</text>
</comment>
<accession>A0A8I1KJC8</accession>
<evidence type="ECO:0000313" key="2">
    <source>
        <dbReference type="Proteomes" id="UP000623250"/>
    </source>
</evidence>
<dbReference type="EMBL" id="JAEMUK010000008">
    <property type="protein sequence ID" value="MBJ7542739.1"/>
    <property type="molecule type" value="Genomic_DNA"/>
</dbReference>
<sequence>MEPFKALTLVAASAVISLVTAGAAGFYAGYSAGRGNLAEIKTYLADAPVSVASGSGGAPVSLKPVTDEIRALSARIEALAAEQPKPVAAPAADASATAKPVIDEIRALSRQLDGVKADVSKVHAVAAAPALERAVAPAPDYSDTLTDIREQVRGLALKMDKQEPKAPKALVDEIRSLSTAVQAQDSGTKRVVEEVRTGFASLQNAEPKTPKALVEEVRAISATISAQAAKPQVSVVDQIKILQASIESLKARLASGQSGGATSDGADLAQIRQLLLAATEQFGKCQTQLASYSAPASSSPVAQTVSAPAAAAISVSPSTRQEPAAVVFYDNVMLKKDQEKQYDEIGVRLALQAIGPKQVKVAVNRQGFGLAFGERKVFRSQDVECEINLMETNLNEAQARVSLSCKR</sequence>
<dbReference type="AlphaFoldDB" id="A0A8I1KJC8"/>
<evidence type="ECO:0000313" key="1">
    <source>
        <dbReference type="EMBL" id="MBJ7542739.1"/>
    </source>
</evidence>
<proteinExistence type="predicted"/>
<protein>
    <submittedName>
        <fullName evidence="1">Uncharacterized protein</fullName>
    </submittedName>
</protein>
<name>A0A8I1KJC8_9HYPH</name>
<dbReference type="Proteomes" id="UP000623250">
    <property type="component" value="Unassembled WGS sequence"/>
</dbReference>